<protein>
    <recommendedName>
        <fullName evidence="2">Saposin B-type domain-containing protein</fullName>
    </recommendedName>
</protein>
<dbReference type="Proteomes" id="UP001281761">
    <property type="component" value="Unassembled WGS sequence"/>
</dbReference>
<reference evidence="3 4" key="1">
    <citation type="journal article" date="2022" name="bioRxiv">
        <title>Genomics of Preaxostyla Flagellates Illuminates Evolutionary Transitions and the Path Towards Mitochondrial Loss.</title>
        <authorList>
            <person name="Novak L.V.F."/>
            <person name="Treitli S.C."/>
            <person name="Pyrih J."/>
            <person name="Halakuc P."/>
            <person name="Pipaliya S.V."/>
            <person name="Vacek V."/>
            <person name="Brzon O."/>
            <person name="Soukal P."/>
            <person name="Eme L."/>
            <person name="Dacks J.B."/>
            <person name="Karnkowska A."/>
            <person name="Elias M."/>
            <person name="Hampl V."/>
        </authorList>
    </citation>
    <scope>NUCLEOTIDE SEQUENCE [LARGE SCALE GENOMIC DNA]</scope>
    <source>
        <strain evidence="3">NAU3</strain>
        <tissue evidence="3">Gut</tissue>
    </source>
</reference>
<organism evidence="3 4">
    <name type="scientific">Blattamonas nauphoetae</name>
    <dbReference type="NCBI Taxonomy" id="2049346"/>
    <lineage>
        <taxon>Eukaryota</taxon>
        <taxon>Metamonada</taxon>
        <taxon>Preaxostyla</taxon>
        <taxon>Oxymonadida</taxon>
        <taxon>Blattamonas</taxon>
    </lineage>
</organism>
<keyword evidence="1" id="KW-1015">Disulfide bond</keyword>
<evidence type="ECO:0000313" key="4">
    <source>
        <dbReference type="Proteomes" id="UP001281761"/>
    </source>
</evidence>
<evidence type="ECO:0000259" key="2">
    <source>
        <dbReference type="PROSITE" id="PS50015"/>
    </source>
</evidence>
<keyword evidence="4" id="KW-1185">Reference proteome</keyword>
<accession>A0ABQ9Y634</accession>
<dbReference type="InterPro" id="IPR008139">
    <property type="entry name" value="SaposinB_dom"/>
</dbReference>
<evidence type="ECO:0000313" key="3">
    <source>
        <dbReference type="EMBL" id="KAK2959164.1"/>
    </source>
</evidence>
<name>A0ABQ9Y634_9EUKA</name>
<dbReference type="PANTHER" id="PTHR11480">
    <property type="entry name" value="SAPOSIN-RELATED"/>
    <property type="match status" value="1"/>
</dbReference>
<feature type="domain" description="Saposin B-type" evidence="2">
    <location>
        <begin position="24"/>
        <end position="105"/>
    </location>
</feature>
<dbReference type="Gene3D" id="1.10.225.10">
    <property type="entry name" value="Saposin-like"/>
    <property type="match status" value="1"/>
</dbReference>
<dbReference type="EMBL" id="JARBJD010000032">
    <property type="protein sequence ID" value="KAK2959164.1"/>
    <property type="molecule type" value="Genomic_DNA"/>
</dbReference>
<dbReference type="PROSITE" id="PS50015">
    <property type="entry name" value="SAP_B"/>
    <property type="match status" value="1"/>
</dbReference>
<dbReference type="SUPFAM" id="SSF47862">
    <property type="entry name" value="Saposin"/>
    <property type="match status" value="1"/>
</dbReference>
<evidence type="ECO:0000256" key="1">
    <source>
        <dbReference type="ARBA" id="ARBA00023157"/>
    </source>
</evidence>
<gene>
    <name evidence="3" type="ORF">BLNAU_5959</name>
</gene>
<dbReference type="InterPro" id="IPR011001">
    <property type="entry name" value="Saposin-like"/>
</dbReference>
<dbReference type="InterPro" id="IPR051428">
    <property type="entry name" value="Sphingo_Act-Surfact_Prot"/>
</dbReference>
<proteinExistence type="predicted"/>
<sequence length="240" mass="26489">MISALLLVLSFGFATEHDELVSNDNGLCEKCQTVVGKFESYIVDTVLTPLETNLVEHVCSILPAAIRETCEETVTTHFDEMIAKVKETYDPVTFCTKYKLCKATSSQLLGLAVYFVVLPKEDDENGHLRLVGFCCPCSEFIEDEMDCADALCGQIFSFHTPAGGFSTAPVASCGYGSGYPSYTGQQRSPCDVYGSSSNLPGNGRLNAQEDYKDQNSGQIEWNRRRFRPFGDKYGAKPLIY</sequence>
<comment type="caution">
    <text evidence="3">The sequence shown here is derived from an EMBL/GenBank/DDBJ whole genome shotgun (WGS) entry which is preliminary data.</text>
</comment>
<dbReference type="SMART" id="SM00741">
    <property type="entry name" value="SapB"/>
    <property type="match status" value="1"/>
</dbReference>